<dbReference type="RefSeq" id="WP_133876100.1">
    <property type="nucleotide sequence ID" value="NZ_BOMD01000095.1"/>
</dbReference>
<name>A0A4R6K211_9ACTN</name>
<evidence type="ECO:0000256" key="1">
    <source>
        <dbReference type="SAM" id="Phobius"/>
    </source>
</evidence>
<keyword evidence="1" id="KW-0812">Transmembrane</keyword>
<feature type="transmembrane region" description="Helical" evidence="1">
    <location>
        <begin position="47"/>
        <end position="74"/>
    </location>
</feature>
<organism evidence="2 3">
    <name type="scientific">Paractinoplanes brasiliensis</name>
    <dbReference type="NCBI Taxonomy" id="52695"/>
    <lineage>
        <taxon>Bacteria</taxon>
        <taxon>Bacillati</taxon>
        <taxon>Actinomycetota</taxon>
        <taxon>Actinomycetes</taxon>
        <taxon>Micromonosporales</taxon>
        <taxon>Micromonosporaceae</taxon>
        <taxon>Paractinoplanes</taxon>
    </lineage>
</organism>
<keyword evidence="3" id="KW-1185">Reference proteome</keyword>
<keyword evidence="1" id="KW-1133">Transmembrane helix</keyword>
<keyword evidence="1" id="KW-0472">Membrane</keyword>
<proteinExistence type="predicted"/>
<gene>
    <name evidence="2" type="ORF">C8E87_5936</name>
</gene>
<dbReference type="EMBL" id="SNWR01000001">
    <property type="protein sequence ID" value="TDO42171.1"/>
    <property type="molecule type" value="Genomic_DNA"/>
</dbReference>
<evidence type="ECO:0000313" key="2">
    <source>
        <dbReference type="EMBL" id="TDO42171.1"/>
    </source>
</evidence>
<protein>
    <submittedName>
        <fullName evidence="2">Uncharacterized protein</fullName>
    </submittedName>
</protein>
<feature type="transmembrane region" description="Helical" evidence="1">
    <location>
        <begin position="86"/>
        <end position="106"/>
    </location>
</feature>
<comment type="caution">
    <text evidence="2">The sequence shown here is derived from an EMBL/GenBank/DDBJ whole genome shotgun (WGS) entry which is preliminary data.</text>
</comment>
<dbReference type="AlphaFoldDB" id="A0A4R6K211"/>
<evidence type="ECO:0000313" key="3">
    <source>
        <dbReference type="Proteomes" id="UP000294901"/>
    </source>
</evidence>
<feature type="transmembrane region" description="Helical" evidence="1">
    <location>
        <begin position="20"/>
        <end position="40"/>
    </location>
</feature>
<dbReference type="Proteomes" id="UP000294901">
    <property type="component" value="Unassembled WGS sequence"/>
</dbReference>
<sequence>MEPSSDVGLSAEPKAPSPTRPFWIGTAVYVLIVLGMLTLSQLTDESAVLFVGAELATLPIGIGWFTGGLFIVAAVGSELGWAGVPLLYGAFATAAVINAVVLREVFRFFHQRCRYRNRPGLQRS</sequence>
<accession>A0A4R6K211</accession>
<reference evidence="2 3" key="1">
    <citation type="submission" date="2019-03" db="EMBL/GenBank/DDBJ databases">
        <title>Sequencing the genomes of 1000 actinobacteria strains.</title>
        <authorList>
            <person name="Klenk H.-P."/>
        </authorList>
    </citation>
    <scope>NUCLEOTIDE SEQUENCE [LARGE SCALE GENOMIC DNA]</scope>
    <source>
        <strain evidence="2 3">DSM 43805</strain>
    </source>
</reference>